<feature type="binding site" evidence="9">
    <location>
        <position position="106"/>
    </location>
    <ligand>
        <name>4-amino-2-methyl-5-(diphosphooxymethyl)pyrimidine</name>
        <dbReference type="ChEBI" id="CHEBI:57841"/>
    </ligand>
</feature>
<comment type="function">
    <text evidence="9">Condenses 4-methyl-5-(beta-hydroxyethyl)thiazole monophosphate (THZ-P) and 2-methyl-4-amino-5-hydroxymethyl pyrimidine pyrophosphate (HMP-PP) to form thiamine monophosphate (TMP).</text>
</comment>
<evidence type="ECO:0000256" key="7">
    <source>
        <dbReference type="ARBA" id="ARBA00047851"/>
    </source>
</evidence>
<evidence type="ECO:0000256" key="8">
    <source>
        <dbReference type="ARBA" id="ARBA00047883"/>
    </source>
</evidence>
<feature type="binding site" evidence="9">
    <location>
        <begin position="183"/>
        <end position="184"/>
    </location>
    <ligand>
        <name>2-[(2R,5Z)-2-carboxy-4-methylthiazol-5(2H)-ylidene]ethyl phosphate</name>
        <dbReference type="ChEBI" id="CHEBI:62899"/>
    </ligand>
</feature>
<feature type="domain" description="Thiamine phosphate synthase/TenI" evidence="12">
    <location>
        <begin position="17"/>
        <end position="186"/>
    </location>
</feature>
<dbReference type="Proteomes" id="UP001290861">
    <property type="component" value="Unassembled WGS sequence"/>
</dbReference>
<comment type="pathway">
    <text evidence="1 9 11">Cofactor biosynthesis; thiamine diphosphate biosynthesis; thiamine phosphate from 4-amino-2-methyl-5-diphosphomethylpyrimidine and 4-methyl-5-(2-phosphoethyl)-thiazole: step 1/1.</text>
</comment>
<dbReference type="EC" id="2.5.1.3" evidence="9"/>
<evidence type="ECO:0000256" key="5">
    <source>
        <dbReference type="ARBA" id="ARBA00022977"/>
    </source>
</evidence>
<comment type="cofactor">
    <cofactor evidence="9">
        <name>Mg(2+)</name>
        <dbReference type="ChEBI" id="CHEBI:18420"/>
    </cofactor>
    <text evidence="9">Binds 1 Mg(2+) ion per subunit.</text>
</comment>
<comment type="catalytic activity">
    <reaction evidence="6 9 10">
        <text>4-methyl-5-(2-phosphooxyethyl)-thiazole + 4-amino-2-methyl-5-(diphosphooxymethyl)pyrimidine + H(+) = thiamine phosphate + diphosphate</text>
        <dbReference type="Rhea" id="RHEA:22328"/>
        <dbReference type="ChEBI" id="CHEBI:15378"/>
        <dbReference type="ChEBI" id="CHEBI:33019"/>
        <dbReference type="ChEBI" id="CHEBI:37575"/>
        <dbReference type="ChEBI" id="CHEBI:57841"/>
        <dbReference type="ChEBI" id="CHEBI:58296"/>
        <dbReference type="EC" id="2.5.1.3"/>
    </reaction>
</comment>
<dbReference type="Gene3D" id="3.20.20.70">
    <property type="entry name" value="Aldolase class I"/>
    <property type="match status" value="1"/>
</dbReference>
<keyword evidence="3 9" id="KW-0479">Metal-binding</keyword>
<organism evidence="13 14">
    <name type="scientific">Pontiella agarivorans</name>
    <dbReference type="NCBI Taxonomy" id="3038953"/>
    <lineage>
        <taxon>Bacteria</taxon>
        <taxon>Pseudomonadati</taxon>
        <taxon>Kiritimatiellota</taxon>
        <taxon>Kiritimatiellia</taxon>
        <taxon>Kiritimatiellales</taxon>
        <taxon>Pontiellaceae</taxon>
        <taxon>Pontiella</taxon>
    </lineage>
</organism>
<name>A0ABU5MZP8_9BACT</name>
<dbReference type="Pfam" id="PF02581">
    <property type="entry name" value="TMP-TENI"/>
    <property type="match status" value="1"/>
</dbReference>
<reference evidence="13 14" key="1">
    <citation type="journal article" date="2024" name="Appl. Environ. Microbiol.">
        <title>Pontiella agarivorans sp. nov., a novel marine anaerobic bacterium capable of degrading macroalgal polysaccharides and fixing nitrogen.</title>
        <authorList>
            <person name="Liu N."/>
            <person name="Kivenson V."/>
            <person name="Peng X."/>
            <person name="Cui Z."/>
            <person name="Lankiewicz T.S."/>
            <person name="Gosselin K.M."/>
            <person name="English C.J."/>
            <person name="Blair E.M."/>
            <person name="O'Malley M.A."/>
            <person name="Valentine D.L."/>
        </authorList>
    </citation>
    <scope>NUCLEOTIDE SEQUENCE [LARGE SCALE GENOMIC DNA]</scope>
    <source>
        <strain evidence="13 14">NLcol2</strain>
    </source>
</reference>
<feature type="binding site" evidence="9">
    <location>
        <begin position="34"/>
        <end position="38"/>
    </location>
    <ligand>
        <name>4-amino-2-methyl-5-(diphosphooxymethyl)pyrimidine</name>
        <dbReference type="ChEBI" id="CHEBI:57841"/>
    </ligand>
</feature>
<evidence type="ECO:0000256" key="11">
    <source>
        <dbReference type="RuleBase" id="RU004253"/>
    </source>
</evidence>
<evidence type="ECO:0000256" key="4">
    <source>
        <dbReference type="ARBA" id="ARBA00022842"/>
    </source>
</evidence>
<protein>
    <recommendedName>
        <fullName evidence="9">Thiamine-phosphate synthase</fullName>
        <shortName evidence="9">TP synthase</shortName>
        <shortName evidence="9">TPS</shortName>
        <ecNumber evidence="9">2.5.1.3</ecNumber>
    </recommendedName>
    <alternativeName>
        <fullName evidence="9">Thiamine-phosphate pyrophosphorylase</fullName>
        <shortName evidence="9">TMP pyrophosphorylase</shortName>
        <shortName evidence="9">TMP-PPase</shortName>
    </alternativeName>
</protein>
<dbReference type="PANTHER" id="PTHR20857">
    <property type="entry name" value="THIAMINE-PHOSPHATE PYROPHOSPHORYLASE"/>
    <property type="match status" value="1"/>
</dbReference>
<proteinExistence type="inferred from homology"/>
<feature type="binding site" evidence="9">
    <location>
        <position position="67"/>
    </location>
    <ligand>
        <name>Mg(2+)</name>
        <dbReference type="ChEBI" id="CHEBI:18420"/>
    </ligand>
</feature>
<evidence type="ECO:0000256" key="9">
    <source>
        <dbReference type="HAMAP-Rule" id="MF_00097"/>
    </source>
</evidence>
<feature type="binding site" evidence="9">
    <location>
        <position position="66"/>
    </location>
    <ligand>
        <name>4-amino-2-methyl-5-(diphosphooxymethyl)pyrimidine</name>
        <dbReference type="ChEBI" id="CHEBI:57841"/>
    </ligand>
</feature>
<feature type="binding site" evidence="9">
    <location>
        <position position="163"/>
    </location>
    <ligand>
        <name>2-[(2R,5Z)-2-carboxy-4-methylthiazol-5(2H)-ylidene]ethyl phosphate</name>
        <dbReference type="ChEBI" id="CHEBI:62899"/>
    </ligand>
</feature>
<keyword evidence="14" id="KW-1185">Reference proteome</keyword>
<evidence type="ECO:0000256" key="2">
    <source>
        <dbReference type="ARBA" id="ARBA00022679"/>
    </source>
</evidence>
<keyword evidence="2 9" id="KW-0808">Transferase</keyword>
<dbReference type="InterPro" id="IPR036206">
    <property type="entry name" value="ThiamineP_synth_sf"/>
</dbReference>
<keyword evidence="4 9" id="KW-0460">Magnesium</keyword>
<dbReference type="GO" id="GO:0004789">
    <property type="term" value="F:thiamine-phosphate diphosphorylase activity"/>
    <property type="evidence" value="ECO:0007669"/>
    <property type="project" value="UniProtKB-EC"/>
</dbReference>
<feature type="binding site" evidence="9">
    <location>
        <position position="86"/>
    </location>
    <ligand>
        <name>Mg(2+)</name>
        <dbReference type="ChEBI" id="CHEBI:18420"/>
    </ligand>
</feature>
<evidence type="ECO:0000259" key="12">
    <source>
        <dbReference type="Pfam" id="PF02581"/>
    </source>
</evidence>
<gene>
    <name evidence="9 13" type="primary">thiE</name>
    <name evidence="13" type="ORF">P9H32_13120</name>
</gene>
<dbReference type="CDD" id="cd00564">
    <property type="entry name" value="TMP_TenI"/>
    <property type="match status" value="1"/>
</dbReference>
<evidence type="ECO:0000313" key="14">
    <source>
        <dbReference type="Proteomes" id="UP001290861"/>
    </source>
</evidence>
<evidence type="ECO:0000256" key="1">
    <source>
        <dbReference type="ARBA" id="ARBA00005165"/>
    </source>
</evidence>
<dbReference type="InterPro" id="IPR022998">
    <property type="entry name" value="ThiamineP_synth_TenI"/>
</dbReference>
<comment type="catalytic activity">
    <reaction evidence="7 9 10">
        <text>2-(2-carboxy-4-methylthiazol-5-yl)ethyl phosphate + 4-amino-2-methyl-5-(diphosphooxymethyl)pyrimidine + 2 H(+) = thiamine phosphate + CO2 + diphosphate</text>
        <dbReference type="Rhea" id="RHEA:47848"/>
        <dbReference type="ChEBI" id="CHEBI:15378"/>
        <dbReference type="ChEBI" id="CHEBI:16526"/>
        <dbReference type="ChEBI" id="CHEBI:33019"/>
        <dbReference type="ChEBI" id="CHEBI:37575"/>
        <dbReference type="ChEBI" id="CHEBI:57841"/>
        <dbReference type="ChEBI" id="CHEBI:62890"/>
        <dbReference type="EC" id="2.5.1.3"/>
    </reaction>
</comment>
<comment type="catalytic activity">
    <reaction evidence="8 9 10">
        <text>2-[(2R,5Z)-2-carboxy-4-methylthiazol-5(2H)-ylidene]ethyl phosphate + 4-amino-2-methyl-5-(diphosphooxymethyl)pyrimidine + 2 H(+) = thiamine phosphate + CO2 + diphosphate</text>
        <dbReference type="Rhea" id="RHEA:47844"/>
        <dbReference type="ChEBI" id="CHEBI:15378"/>
        <dbReference type="ChEBI" id="CHEBI:16526"/>
        <dbReference type="ChEBI" id="CHEBI:33019"/>
        <dbReference type="ChEBI" id="CHEBI:37575"/>
        <dbReference type="ChEBI" id="CHEBI:57841"/>
        <dbReference type="ChEBI" id="CHEBI:62899"/>
        <dbReference type="EC" id="2.5.1.3"/>
    </reaction>
</comment>
<feature type="binding site" evidence="9">
    <location>
        <position position="135"/>
    </location>
    <ligand>
        <name>4-amino-2-methyl-5-(diphosphooxymethyl)pyrimidine</name>
        <dbReference type="ChEBI" id="CHEBI:57841"/>
    </ligand>
</feature>
<feature type="binding site" evidence="9">
    <location>
        <begin position="132"/>
        <end position="134"/>
    </location>
    <ligand>
        <name>2-[(2R,5Z)-2-carboxy-4-methylthiazol-5(2H)-ylidene]ethyl phosphate</name>
        <dbReference type="ChEBI" id="CHEBI:62899"/>
    </ligand>
</feature>
<keyword evidence="5 9" id="KW-0784">Thiamine biosynthesis</keyword>
<evidence type="ECO:0000256" key="3">
    <source>
        <dbReference type="ARBA" id="ARBA00022723"/>
    </source>
</evidence>
<evidence type="ECO:0000256" key="6">
    <source>
        <dbReference type="ARBA" id="ARBA00047334"/>
    </source>
</evidence>
<dbReference type="InterPro" id="IPR013785">
    <property type="entry name" value="Aldolase_TIM"/>
</dbReference>
<dbReference type="EMBL" id="JARVCO010000012">
    <property type="protein sequence ID" value="MDZ8119566.1"/>
    <property type="molecule type" value="Genomic_DNA"/>
</dbReference>
<comment type="similarity">
    <text evidence="9 10">Belongs to the thiamine-phosphate synthase family.</text>
</comment>
<dbReference type="InterPro" id="IPR034291">
    <property type="entry name" value="TMP_synthase"/>
</dbReference>
<sequence length="208" mass="22437">MNNSFGLYLILTDPVAGYEACTEAAVAENIRYLQLRMKNAARSDMVDMGKRLKSITSGTATRLIINDDLESAMDCDADGIHLGQNDLNLTEARKRWAKKGKIFGLSTHSRNQAFQALEQKPDYIGIGPVFPTSTKSDTAPVVGITEAGRIAAEVPLTAAVIGGIHSGNLDIVLQAGATNYCVVSAVNSSTNPRSAIRELQTIWKNRIN</sequence>
<dbReference type="PANTHER" id="PTHR20857:SF15">
    <property type="entry name" value="THIAMINE-PHOSPHATE SYNTHASE"/>
    <property type="match status" value="1"/>
</dbReference>
<comment type="caution">
    <text evidence="13">The sequence shown here is derived from an EMBL/GenBank/DDBJ whole genome shotgun (WGS) entry which is preliminary data.</text>
</comment>
<evidence type="ECO:0000313" key="13">
    <source>
        <dbReference type="EMBL" id="MDZ8119566.1"/>
    </source>
</evidence>
<dbReference type="SUPFAM" id="SSF51391">
    <property type="entry name" value="Thiamin phosphate synthase"/>
    <property type="match status" value="1"/>
</dbReference>
<dbReference type="HAMAP" id="MF_00097">
    <property type="entry name" value="TMP_synthase"/>
    <property type="match status" value="1"/>
</dbReference>
<dbReference type="RefSeq" id="WP_322609357.1">
    <property type="nucleotide sequence ID" value="NZ_JARVCO010000012.1"/>
</dbReference>
<dbReference type="NCBIfam" id="TIGR00693">
    <property type="entry name" value="thiE"/>
    <property type="match status" value="1"/>
</dbReference>
<evidence type="ECO:0000256" key="10">
    <source>
        <dbReference type="RuleBase" id="RU003826"/>
    </source>
</evidence>
<accession>A0ABU5MZP8</accession>